<evidence type="ECO:0000256" key="1">
    <source>
        <dbReference type="SAM" id="MobiDB-lite"/>
    </source>
</evidence>
<reference evidence="2" key="1">
    <citation type="submission" date="2023-07" db="EMBL/GenBank/DDBJ databases">
        <authorList>
            <person name="Stuckert A."/>
        </authorList>
    </citation>
    <scope>NUCLEOTIDE SEQUENCE</scope>
</reference>
<proteinExistence type="predicted"/>
<feature type="compositionally biased region" description="Acidic residues" evidence="1">
    <location>
        <begin position="148"/>
        <end position="158"/>
    </location>
</feature>
<feature type="compositionally biased region" description="Low complexity" evidence="1">
    <location>
        <begin position="38"/>
        <end position="48"/>
    </location>
</feature>
<dbReference type="EMBL" id="CAUEEQ010014208">
    <property type="protein sequence ID" value="CAJ0938281.1"/>
    <property type="molecule type" value="Genomic_DNA"/>
</dbReference>
<evidence type="ECO:0000313" key="3">
    <source>
        <dbReference type="Proteomes" id="UP001176940"/>
    </source>
</evidence>
<feature type="region of interest" description="Disordered" evidence="1">
    <location>
        <begin position="132"/>
        <end position="177"/>
    </location>
</feature>
<protein>
    <submittedName>
        <fullName evidence="2">Uncharacterized protein</fullName>
    </submittedName>
</protein>
<feature type="non-terminal residue" evidence="2">
    <location>
        <position position="177"/>
    </location>
</feature>
<evidence type="ECO:0000313" key="2">
    <source>
        <dbReference type="EMBL" id="CAJ0938281.1"/>
    </source>
</evidence>
<accession>A0ABN9LES4</accession>
<gene>
    <name evidence="2" type="ORF">RIMI_LOCUS7483695</name>
</gene>
<name>A0ABN9LES4_9NEOB</name>
<sequence>MERGSGASKHPRSSRNDSAIESGLSADEQTGPDDNDPSMSHSSEMSNSDNIKFKDLGINDINSCGETSSVHTIGESNRENDNEDLTVDQNDNGKIPNRDSGIDSPSCCVVGEVFSNDETVEPRKLMLPVANIGMGTRTSVDQKRDSTQDEDSDMDEGSSEEHESTELTKPENNDANK</sequence>
<feature type="compositionally biased region" description="Polar residues" evidence="1">
    <location>
        <begin position="60"/>
        <end position="75"/>
    </location>
</feature>
<feature type="region of interest" description="Disordered" evidence="1">
    <location>
        <begin position="1"/>
        <end position="106"/>
    </location>
</feature>
<dbReference type="Proteomes" id="UP001176940">
    <property type="component" value="Unassembled WGS sequence"/>
</dbReference>
<feature type="compositionally biased region" description="Basic and acidic residues" evidence="1">
    <location>
        <begin position="159"/>
        <end position="177"/>
    </location>
</feature>
<keyword evidence="3" id="KW-1185">Reference proteome</keyword>
<comment type="caution">
    <text evidence="2">The sequence shown here is derived from an EMBL/GenBank/DDBJ whole genome shotgun (WGS) entry which is preliminary data.</text>
</comment>
<organism evidence="2 3">
    <name type="scientific">Ranitomeya imitator</name>
    <name type="common">mimic poison frog</name>
    <dbReference type="NCBI Taxonomy" id="111125"/>
    <lineage>
        <taxon>Eukaryota</taxon>
        <taxon>Metazoa</taxon>
        <taxon>Chordata</taxon>
        <taxon>Craniata</taxon>
        <taxon>Vertebrata</taxon>
        <taxon>Euteleostomi</taxon>
        <taxon>Amphibia</taxon>
        <taxon>Batrachia</taxon>
        <taxon>Anura</taxon>
        <taxon>Neobatrachia</taxon>
        <taxon>Hyloidea</taxon>
        <taxon>Dendrobatidae</taxon>
        <taxon>Dendrobatinae</taxon>
        <taxon>Ranitomeya</taxon>
    </lineage>
</organism>